<proteinExistence type="predicted"/>
<evidence type="ECO:0000256" key="1">
    <source>
        <dbReference type="ARBA" id="ARBA00004123"/>
    </source>
</evidence>
<dbReference type="InterPro" id="IPR045843">
    <property type="entry name" value="IND-like"/>
</dbReference>
<feature type="region of interest" description="Disordered" evidence="6">
    <location>
        <begin position="139"/>
        <end position="169"/>
    </location>
</feature>
<evidence type="ECO:0000259" key="7">
    <source>
        <dbReference type="PROSITE" id="PS50888"/>
    </source>
</evidence>
<evidence type="ECO:0000256" key="4">
    <source>
        <dbReference type="ARBA" id="ARBA00023163"/>
    </source>
</evidence>
<sequence>MEHEDFAGSQFCSIWESFSSDECGSGASSLNLPELCNSPDHNDNGSWLPPPPSSQIFHSKPATALALDNHHHHHQNLDRIIDSFPSPSTSSSHHHTLISSPDSPLVFNFLLPQHQHTSSSIQFGFPPVQLLQSPEEVIPSKPCVRTPPPKSSKASSSSSLNQNSSSSSMAVLENHCARIKKERAEVQDENCPAWKKKCLESRGLESRTKSSVTLSAPEESSTVTSALGPALNTDGKPRAKRGSATDPQSIYARQRRERINERLRALQGLVPNGAKVDIVTMLEEAINYVKFLQLQLLSSDEYWMYAPTNYNGMNISLGMHLNMQSYLKIKENVSS</sequence>
<keyword evidence="2" id="KW-0805">Transcription regulation</keyword>
<keyword evidence="3" id="KW-0238">DNA-binding</keyword>
<dbReference type="AlphaFoldDB" id="D8S8S8"/>
<dbReference type="PROSITE" id="PS50888">
    <property type="entry name" value="BHLH"/>
    <property type="match status" value="1"/>
</dbReference>
<dbReference type="InterPro" id="IPR036638">
    <property type="entry name" value="HLH_DNA-bd_sf"/>
</dbReference>
<dbReference type="GO" id="GO:0000978">
    <property type="term" value="F:RNA polymerase II cis-regulatory region sequence-specific DNA binding"/>
    <property type="evidence" value="ECO:0000318"/>
    <property type="project" value="GO_Central"/>
</dbReference>
<dbReference type="InParanoid" id="D8S8S8"/>
<dbReference type="PANTHER" id="PTHR16223">
    <property type="entry name" value="TRANSCRIPTION FACTOR BHLH83-RELATED"/>
    <property type="match status" value="1"/>
</dbReference>
<feature type="region of interest" description="Disordered" evidence="6">
    <location>
        <begin position="207"/>
        <end position="248"/>
    </location>
</feature>
<dbReference type="SUPFAM" id="SSF47459">
    <property type="entry name" value="HLH, helix-loop-helix DNA-binding domain"/>
    <property type="match status" value="1"/>
</dbReference>
<feature type="compositionally biased region" description="Low complexity" evidence="6">
    <location>
        <begin position="151"/>
        <end position="168"/>
    </location>
</feature>
<dbReference type="CDD" id="cd11454">
    <property type="entry name" value="bHLH_AtIND_like"/>
    <property type="match status" value="1"/>
</dbReference>
<feature type="compositionally biased region" description="Polar residues" evidence="6">
    <location>
        <begin position="209"/>
        <end position="225"/>
    </location>
</feature>
<dbReference type="EMBL" id="GL377607">
    <property type="protein sequence ID" value="EFJ19083.1"/>
    <property type="molecule type" value="Genomic_DNA"/>
</dbReference>
<keyword evidence="4" id="KW-0804">Transcription</keyword>
<dbReference type="Pfam" id="PF00010">
    <property type="entry name" value="HLH"/>
    <property type="match status" value="1"/>
</dbReference>
<dbReference type="GO" id="GO:0000981">
    <property type="term" value="F:DNA-binding transcription factor activity, RNA polymerase II-specific"/>
    <property type="evidence" value="ECO:0000318"/>
    <property type="project" value="GO_Central"/>
</dbReference>
<organism evidence="9">
    <name type="scientific">Selaginella moellendorffii</name>
    <name type="common">Spikemoss</name>
    <dbReference type="NCBI Taxonomy" id="88036"/>
    <lineage>
        <taxon>Eukaryota</taxon>
        <taxon>Viridiplantae</taxon>
        <taxon>Streptophyta</taxon>
        <taxon>Embryophyta</taxon>
        <taxon>Tracheophyta</taxon>
        <taxon>Lycopodiopsida</taxon>
        <taxon>Selaginellales</taxon>
        <taxon>Selaginellaceae</taxon>
        <taxon>Selaginella</taxon>
    </lineage>
</organism>
<dbReference type="Gramene" id="EFJ19083">
    <property type="protein sequence ID" value="EFJ19083"/>
    <property type="gene ID" value="SELMODRAFT_419388"/>
</dbReference>
<evidence type="ECO:0000313" key="8">
    <source>
        <dbReference type="EMBL" id="EFJ19083.1"/>
    </source>
</evidence>
<dbReference type="FunFam" id="4.10.280.10:FF:000022">
    <property type="entry name" value="Basic helix-loop-helix transcription factor"/>
    <property type="match status" value="1"/>
</dbReference>
<comment type="subcellular location">
    <subcellularLocation>
        <location evidence="1">Nucleus</location>
    </subcellularLocation>
</comment>
<keyword evidence="9" id="KW-1185">Reference proteome</keyword>
<reference evidence="8 9" key="1">
    <citation type="journal article" date="2011" name="Science">
        <title>The Selaginella genome identifies genetic changes associated with the evolution of vascular plants.</title>
        <authorList>
            <person name="Banks J.A."/>
            <person name="Nishiyama T."/>
            <person name="Hasebe M."/>
            <person name="Bowman J.L."/>
            <person name="Gribskov M."/>
            <person name="dePamphilis C."/>
            <person name="Albert V.A."/>
            <person name="Aono N."/>
            <person name="Aoyama T."/>
            <person name="Ambrose B.A."/>
            <person name="Ashton N.W."/>
            <person name="Axtell M.J."/>
            <person name="Barker E."/>
            <person name="Barker M.S."/>
            <person name="Bennetzen J.L."/>
            <person name="Bonawitz N.D."/>
            <person name="Chapple C."/>
            <person name="Cheng C."/>
            <person name="Correa L.G."/>
            <person name="Dacre M."/>
            <person name="DeBarry J."/>
            <person name="Dreyer I."/>
            <person name="Elias M."/>
            <person name="Engstrom E.M."/>
            <person name="Estelle M."/>
            <person name="Feng L."/>
            <person name="Finet C."/>
            <person name="Floyd S.K."/>
            <person name="Frommer W.B."/>
            <person name="Fujita T."/>
            <person name="Gramzow L."/>
            <person name="Gutensohn M."/>
            <person name="Harholt J."/>
            <person name="Hattori M."/>
            <person name="Heyl A."/>
            <person name="Hirai T."/>
            <person name="Hiwatashi Y."/>
            <person name="Ishikawa M."/>
            <person name="Iwata M."/>
            <person name="Karol K.G."/>
            <person name="Koehler B."/>
            <person name="Kolukisaoglu U."/>
            <person name="Kubo M."/>
            <person name="Kurata T."/>
            <person name="Lalonde S."/>
            <person name="Li K."/>
            <person name="Li Y."/>
            <person name="Litt A."/>
            <person name="Lyons E."/>
            <person name="Manning G."/>
            <person name="Maruyama T."/>
            <person name="Michael T.P."/>
            <person name="Mikami K."/>
            <person name="Miyazaki S."/>
            <person name="Morinaga S."/>
            <person name="Murata T."/>
            <person name="Mueller-Roeber B."/>
            <person name="Nelson D.R."/>
            <person name="Obara M."/>
            <person name="Oguri Y."/>
            <person name="Olmstead R.G."/>
            <person name="Onodera N."/>
            <person name="Petersen B.L."/>
            <person name="Pils B."/>
            <person name="Prigge M."/>
            <person name="Rensing S.A."/>
            <person name="Riano-Pachon D.M."/>
            <person name="Roberts A.W."/>
            <person name="Sato Y."/>
            <person name="Scheller H.V."/>
            <person name="Schulz B."/>
            <person name="Schulz C."/>
            <person name="Shakirov E.V."/>
            <person name="Shibagaki N."/>
            <person name="Shinohara N."/>
            <person name="Shippen D.E."/>
            <person name="Soerensen I."/>
            <person name="Sotooka R."/>
            <person name="Sugimoto N."/>
            <person name="Sugita M."/>
            <person name="Sumikawa N."/>
            <person name="Tanurdzic M."/>
            <person name="Theissen G."/>
            <person name="Ulvskov P."/>
            <person name="Wakazuki S."/>
            <person name="Weng J.K."/>
            <person name="Willats W.W."/>
            <person name="Wipf D."/>
            <person name="Wolf P.G."/>
            <person name="Yang L."/>
            <person name="Zimmer A.D."/>
            <person name="Zhu Q."/>
            <person name="Mitros T."/>
            <person name="Hellsten U."/>
            <person name="Loque D."/>
            <person name="Otillar R."/>
            <person name="Salamov A."/>
            <person name="Schmutz J."/>
            <person name="Shapiro H."/>
            <person name="Lindquist E."/>
            <person name="Lucas S."/>
            <person name="Rokhsar D."/>
            <person name="Grigoriev I.V."/>
        </authorList>
    </citation>
    <scope>NUCLEOTIDE SEQUENCE [LARGE SCALE GENOMIC DNA]</scope>
</reference>
<dbReference type="GO" id="GO:0046983">
    <property type="term" value="F:protein dimerization activity"/>
    <property type="evidence" value="ECO:0007669"/>
    <property type="project" value="InterPro"/>
</dbReference>
<evidence type="ECO:0000256" key="2">
    <source>
        <dbReference type="ARBA" id="ARBA00023015"/>
    </source>
</evidence>
<accession>D8S8S8</accession>
<dbReference type="KEGG" id="smo:SELMODRAFT_419388"/>
<dbReference type="eggNOG" id="ENOG502R684">
    <property type="taxonomic scope" value="Eukaryota"/>
</dbReference>
<dbReference type="InterPro" id="IPR011598">
    <property type="entry name" value="bHLH_dom"/>
</dbReference>
<keyword evidence="5" id="KW-0539">Nucleus</keyword>
<dbReference type="PANTHER" id="PTHR16223:SF274">
    <property type="entry name" value="TRANSCRIPTION FACTOR BHLH84"/>
    <property type="match status" value="1"/>
</dbReference>
<evidence type="ECO:0000256" key="5">
    <source>
        <dbReference type="ARBA" id="ARBA00023242"/>
    </source>
</evidence>
<dbReference type="GO" id="GO:0006357">
    <property type="term" value="P:regulation of transcription by RNA polymerase II"/>
    <property type="evidence" value="ECO:0000318"/>
    <property type="project" value="GO_Central"/>
</dbReference>
<evidence type="ECO:0000313" key="9">
    <source>
        <dbReference type="Proteomes" id="UP000001514"/>
    </source>
</evidence>
<evidence type="ECO:0000256" key="6">
    <source>
        <dbReference type="SAM" id="MobiDB-lite"/>
    </source>
</evidence>
<evidence type="ECO:0000256" key="3">
    <source>
        <dbReference type="ARBA" id="ARBA00023125"/>
    </source>
</evidence>
<dbReference type="GO" id="GO:0005634">
    <property type="term" value="C:nucleus"/>
    <property type="evidence" value="ECO:0000318"/>
    <property type="project" value="GO_Central"/>
</dbReference>
<dbReference type="Proteomes" id="UP000001514">
    <property type="component" value="Unassembled WGS sequence"/>
</dbReference>
<protein>
    <recommendedName>
        <fullName evidence="7">BHLH domain-containing protein</fullName>
    </recommendedName>
</protein>
<dbReference type="Gene3D" id="4.10.280.10">
    <property type="entry name" value="Helix-loop-helix DNA-binding domain"/>
    <property type="match status" value="1"/>
</dbReference>
<feature type="domain" description="BHLH" evidence="7">
    <location>
        <begin position="243"/>
        <end position="292"/>
    </location>
</feature>
<dbReference type="HOGENOM" id="CLU_830020_0_0_1"/>
<gene>
    <name evidence="8" type="ORF">SELMODRAFT_419388</name>
</gene>
<dbReference type="SMART" id="SM00353">
    <property type="entry name" value="HLH"/>
    <property type="match status" value="1"/>
</dbReference>
<name>D8S8S8_SELML</name>